<dbReference type="PANTHER" id="PTHR43689">
    <property type="entry name" value="HYDROLASE"/>
    <property type="match status" value="1"/>
</dbReference>
<organism evidence="2 3">
    <name type="scientific">Nostoc piscinale CENA21</name>
    <dbReference type="NCBI Taxonomy" id="224013"/>
    <lineage>
        <taxon>Bacteria</taxon>
        <taxon>Bacillati</taxon>
        <taxon>Cyanobacteriota</taxon>
        <taxon>Cyanophyceae</taxon>
        <taxon>Nostocales</taxon>
        <taxon>Nostocaceae</taxon>
        <taxon>Nostoc</taxon>
    </lineage>
</organism>
<dbReference type="PRINTS" id="PR00111">
    <property type="entry name" value="ABHYDROLASE"/>
</dbReference>
<feature type="domain" description="AB hydrolase-1" evidence="1">
    <location>
        <begin position="37"/>
        <end position="289"/>
    </location>
</feature>
<dbReference type="Proteomes" id="UP000062645">
    <property type="component" value="Chromosome"/>
</dbReference>
<name>A0A0M3V5V4_9NOSO</name>
<dbReference type="AlphaFoldDB" id="A0A0M3V5V4"/>
<evidence type="ECO:0000259" key="1">
    <source>
        <dbReference type="Pfam" id="PF00561"/>
    </source>
</evidence>
<dbReference type="RefSeq" id="WP_062294849.1">
    <property type="nucleotide sequence ID" value="NZ_CP012036.1"/>
</dbReference>
<keyword evidence="2" id="KW-0378">Hydrolase</keyword>
<reference evidence="2 3" key="2">
    <citation type="journal article" date="2016" name="Genome Announc.">
        <title>Draft Genome Sequence of the N2-Fixing Cyanobacterium Nostoc piscinale CENA21, Isolated from the Brazilian Amazon Floodplain.</title>
        <authorList>
            <person name="Leao T."/>
            <person name="Guimaraes P.I."/>
            <person name="de Melo A.G."/>
            <person name="Ramos R.T."/>
            <person name="Leao P.N."/>
            <person name="Silva A."/>
            <person name="Fiore M.F."/>
            <person name="Schneider M.P."/>
        </authorList>
    </citation>
    <scope>NUCLEOTIDE SEQUENCE [LARGE SCALE GENOMIC DNA]</scope>
    <source>
        <strain evidence="2 3">CENA21</strain>
    </source>
</reference>
<evidence type="ECO:0000313" key="3">
    <source>
        <dbReference type="Proteomes" id="UP000062645"/>
    </source>
</evidence>
<dbReference type="InterPro" id="IPR000073">
    <property type="entry name" value="AB_hydrolase_1"/>
</dbReference>
<dbReference type="Gene3D" id="3.40.50.1820">
    <property type="entry name" value="alpha/beta hydrolase"/>
    <property type="match status" value="1"/>
</dbReference>
<protein>
    <submittedName>
        <fullName evidence="2">Alpha/beta hydrolase</fullName>
    </submittedName>
</protein>
<proteinExistence type="predicted"/>
<dbReference type="Pfam" id="PF00561">
    <property type="entry name" value="Abhydrolase_1"/>
    <property type="match status" value="1"/>
</dbReference>
<gene>
    <name evidence="2" type="ORF">ACX27_18140</name>
</gene>
<dbReference type="InterPro" id="IPR029058">
    <property type="entry name" value="AB_hydrolase_fold"/>
</dbReference>
<accession>A0A0M3V5V4</accession>
<evidence type="ECO:0000313" key="2">
    <source>
        <dbReference type="EMBL" id="ALF54327.1"/>
    </source>
</evidence>
<dbReference type="GO" id="GO:0016787">
    <property type="term" value="F:hydrolase activity"/>
    <property type="evidence" value="ECO:0007669"/>
    <property type="project" value="UniProtKB-KW"/>
</dbReference>
<keyword evidence="3" id="KW-1185">Reference proteome</keyword>
<dbReference type="PANTHER" id="PTHR43689:SF8">
    <property type="entry name" value="ALPHA_BETA-HYDROLASES SUPERFAMILY PROTEIN"/>
    <property type="match status" value="1"/>
</dbReference>
<dbReference type="PATRIC" id="fig|224013.5.peg.4336"/>
<dbReference type="KEGG" id="npz:ACX27_18140"/>
<reference evidence="3" key="1">
    <citation type="submission" date="2015-07" db="EMBL/GenBank/DDBJ databases">
        <title>Genome Of Nitrogen-Fixing Cyanobacterium Nostoc piscinale CENA21 From Solimoes/Amazon River Floodplain Sediments And Comparative Genomics To Uncover Biosynthetic Natural Products Potential.</title>
        <authorList>
            <person name="Leao T.F."/>
            <person name="Leao P.N."/>
            <person name="Guimaraes P.I."/>
            <person name="de Melo A.G.C."/>
            <person name="Ramos R.T.J."/>
            <person name="Silva A."/>
            <person name="Fiore M.F."/>
            <person name="Schneider M.P.C."/>
        </authorList>
    </citation>
    <scope>NUCLEOTIDE SEQUENCE [LARGE SCALE GENOMIC DNA]</scope>
    <source>
        <strain evidence="3">CENA21</strain>
    </source>
</reference>
<dbReference type="OrthoDB" id="9797695at2"/>
<dbReference type="SUPFAM" id="SSF53474">
    <property type="entry name" value="alpha/beta-Hydrolases"/>
    <property type="match status" value="1"/>
</dbReference>
<dbReference type="STRING" id="224013.ACX27_18140"/>
<dbReference type="EMBL" id="CP012036">
    <property type="protein sequence ID" value="ALF54327.1"/>
    <property type="molecule type" value="Genomic_DNA"/>
</dbReference>
<sequence length="311" mass="35391">MKDWWQETFPQGRQNLIITDAQGYPVQIAYGEKGTGKPLILMHGMGSWSYNWRYSVEALSKYFRVICFDAKGFGFSEKPCLRREHDGHQVIELERIIQELCDEPAVVVAESLGGLVALALAQEKPELIARLIVVNVPIFADRLPHWAMSILAHTPIEVLQAIDSLRLAYLAAPLVREIMAIERRRVLFDPSILSQEDVYWITYPFTEIPGTLVKVAEDLQLAAREIENLQSNKPNMLTRIQSKLSHIECPTLILWGDKDSWFPASHGEKLHQFIANSKFQILTDCYHDASTGSAKVINTEILKFLQETNFV</sequence>